<evidence type="ECO:0000256" key="1">
    <source>
        <dbReference type="ARBA" id="ARBA00008520"/>
    </source>
</evidence>
<keyword evidence="3" id="KW-0732">Signal</keyword>
<proteinExistence type="inferred from homology"/>
<dbReference type="CDD" id="cd14750">
    <property type="entry name" value="PBP2_TMBP"/>
    <property type="match status" value="1"/>
</dbReference>
<dbReference type="OrthoDB" id="9808332at2"/>
<dbReference type="AlphaFoldDB" id="A0A1M4UI24"/>
<gene>
    <name evidence="4" type="ORF">SAMN02745164_00682</name>
</gene>
<dbReference type="RefSeq" id="WP_072863448.1">
    <property type="nucleotide sequence ID" value="NZ_FQUI01000007.1"/>
</dbReference>
<evidence type="ECO:0000313" key="4">
    <source>
        <dbReference type="EMBL" id="SHE56357.1"/>
    </source>
</evidence>
<keyword evidence="5" id="KW-1185">Reference proteome</keyword>
<dbReference type="Pfam" id="PF01547">
    <property type="entry name" value="SBP_bac_1"/>
    <property type="match status" value="1"/>
</dbReference>
<dbReference type="Gene3D" id="3.40.190.10">
    <property type="entry name" value="Periplasmic binding protein-like II"/>
    <property type="match status" value="2"/>
</dbReference>
<reference evidence="4" key="1">
    <citation type="submission" date="2016-11" db="EMBL/GenBank/DDBJ databases">
        <authorList>
            <person name="Varghese N."/>
            <person name="Submissions S."/>
        </authorList>
    </citation>
    <scope>NUCLEOTIDE SEQUENCE [LARGE SCALE GENOMIC DNA]</scope>
    <source>
        <strain evidence="4">DSM 16785</strain>
    </source>
</reference>
<protein>
    <submittedName>
        <fullName evidence="4">Carbohydrate ABC transporter substrate-binding protein, CUT1 family</fullName>
    </submittedName>
</protein>
<dbReference type="InterPro" id="IPR006059">
    <property type="entry name" value="SBP"/>
</dbReference>
<dbReference type="InterPro" id="IPR050490">
    <property type="entry name" value="Bact_solute-bd_prot1"/>
</dbReference>
<evidence type="ECO:0000256" key="2">
    <source>
        <dbReference type="ARBA" id="ARBA00022448"/>
    </source>
</evidence>
<dbReference type="STRING" id="1122195.SAMN02745164_00682"/>
<comment type="caution">
    <text evidence="4">The sequence shown here is derived from an EMBL/GenBank/DDBJ whole genome shotgun (WGS) entry which is preliminary data.</text>
</comment>
<organism evidence="4 5">
    <name type="scientific">Marinitoga hydrogenitolerans (strain DSM 16785 / JCM 12826 / AT1271)</name>
    <dbReference type="NCBI Taxonomy" id="1122195"/>
    <lineage>
        <taxon>Bacteria</taxon>
        <taxon>Thermotogati</taxon>
        <taxon>Thermotogota</taxon>
        <taxon>Thermotogae</taxon>
        <taxon>Petrotogales</taxon>
        <taxon>Petrotogaceae</taxon>
        <taxon>Marinitoga</taxon>
    </lineage>
</organism>
<dbReference type="SUPFAM" id="SSF53850">
    <property type="entry name" value="Periplasmic binding protein-like II"/>
    <property type="match status" value="1"/>
</dbReference>
<name>A0A1M4UI24_MARH1</name>
<accession>A0A1M4UI24</accession>
<sequence>MKKLLVLSLVILMAVIGMSVKITMAAGAVGRELEVLMNQIKAFNKIYPDIEVQLLPMPNSSTARHDLYVTYLGAMTSDPDILMIDVIWPAEFAPFVADLTDDYDYFELDKFLPGTVKSGTVQGRIVAIPWFTDAGLLYYRKDLLKKYGYDVPQTWEELKTVAADISSKEKINGMLFQLAQYEGLVCDVAEFVHSYGADFLDANGKVIIGDPDNHARLVKALTMLKSFIDDGVAPKGVLTYMEEETRRPFQNGESVFLRNWPYVWSLANDPKQSKIAGKIGVAPLPKGDIEGGRHSATLGGWMLAINNYSSDAEKDAAKKFIKFLTSYDQQLYKAMNAGQNPTRKAVYSDPKLKEAAPFMVELYNVFINAEPRPITPLYTEVSDAIQRQIHSFLIGKKDVEKALNDLESELKMITGQ</sequence>
<dbReference type="PANTHER" id="PTHR43649:SF34">
    <property type="entry name" value="ABC TRANSPORTER PERIPLASMIC-BINDING PROTEIN YCJN-RELATED"/>
    <property type="match status" value="1"/>
</dbReference>
<comment type="similarity">
    <text evidence="1">Belongs to the bacterial solute-binding protein 1 family.</text>
</comment>
<keyword evidence="2" id="KW-0813">Transport</keyword>
<dbReference type="EMBL" id="FQUI01000007">
    <property type="protein sequence ID" value="SHE56357.1"/>
    <property type="molecule type" value="Genomic_DNA"/>
</dbReference>
<evidence type="ECO:0000313" key="5">
    <source>
        <dbReference type="Proteomes" id="UP000184334"/>
    </source>
</evidence>
<dbReference type="Proteomes" id="UP000184334">
    <property type="component" value="Unassembled WGS sequence"/>
</dbReference>
<dbReference type="PANTHER" id="PTHR43649">
    <property type="entry name" value="ARABINOSE-BINDING PROTEIN-RELATED"/>
    <property type="match status" value="1"/>
</dbReference>
<evidence type="ECO:0000256" key="3">
    <source>
        <dbReference type="ARBA" id="ARBA00022729"/>
    </source>
</evidence>